<accession>A0A7X9UBB2</accession>
<organism evidence="2 3">
    <name type="scientific">Collinsella acetigenes</name>
    <dbReference type="NCBI Taxonomy" id="2713419"/>
    <lineage>
        <taxon>Bacteria</taxon>
        <taxon>Bacillati</taxon>
        <taxon>Actinomycetota</taxon>
        <taxon>Coriobacteriia</taxon>
        <taxon>Coriobacteriales</taxon>
        <taxon>Coriobacteriaceae</taxon>
        <taxon>Collinsella</taxon>
    </lineage>
</organism>
<keyword evidence="1" id="KW-0812">Transmembrane</keyword>
<keyword evidence="1" id="KW-0472">Membrane</keyword>
<dbReference type="AlphaFoldDB" id="A0A7X9UBB2"/>
<evidence type="ECO:0000256" key="1">
    <source>
        <dbReference type="SAM" id="Phobius"/>
    </source>
</evidence>
<feature type="transmembrane region" description="Helical" evidence="1">
    <location>
        <begin position="159"/>
        <end position="181"/>
    </location>
</feature>
<feature type="transmembrane region" description="Helical" evidence="1">
    <location>
        <begin position="193"/>
        <end position="215"/>
    </location>
</feature>
<reference evidence="2 3" key="1">
    <citation type="submission" date="2020-04" db="EMBL/GenBank/DDBJ databases">
        <title>Collinsella sp. KGMB02528 nov., an anaerobic actinobacterium isolated from human feces.</title>
        <authorList>
            <person name="Han K.-I."/>
            <person name="Eom M.K."/>
            <person name="Kim J.-S."/>
            <person name="Lee K.C."/>
            <person name="Suh M.K."/>
            <person name="Park S.-H."/>
            <person name="Lee J.H."/>
            <person name="Kang S.W."/>
            <person name="Park J.-E."/>
            <person name="Oh B.S."/>
            <person name="Yu S.Y."/>
            <person name="Choi S.-H."/>
            <person name="Lee D.H."/>
            <person name="Yoon H."/>
            <person name="Kim B.-Y."/>
            <person name="Lee J.H."/>
            <person name="Lee J.-S."/>
        </authorList>
    </citation>
    <scope>NUCLEOTIDE SEQUENCE [LARGE SCALE GENOMIC DNA]</scope>
    <source>
        <strain evidence="2 3">KGMB02528</strain>
    </source>
</reference>
<name>A0A7X9UBB2_9ACTN</name>
<evidence type="ECO:0008006" key="4">
    <source>
        <dbReference type="Google" id="ProtNLM"/>
    </source>
</evidence>
<dbReference type="Proteomes" id="UP000546970">
    <property type="component" value="Unassembled WGS sequence"/>
</dbReference>
<gene>
    <name evidence="2" type="ORF">HF320_03035</name>
</gene>
<evidence type="ECO:0000313" key="2">
    <source>
        <dbReference type="EMBL" id="NMF55312.1"/>
    </source>
</evidence>
<dbReference type="RefSeq" id="WP_169277018.1">
    <property type="nucleotide sequence ID" value="NZ_JABBCP010000002.1"/>
</dbReference>
<keyword evidence="3" id="KW-1185">Reference proteome</keyword>
<feature type="transmembrane region" description="Helical" evidence="1">
    <location>
        <begin position="335"/>
        <end position="358"/>
    </location>
</feature>
<proteinExistence type="predicted"/>
<feature type="transmembrane region" description="Helical" evidence="1">
    <location>
        <begin position="364"/>
        <end position="384"/>
    </location>
</feature>
<feature type="transmembrane region" description="Helical" evidence="1">
    <location>
        <begin position="121"/>
        <end position="138"/>
    </location>
</feature>
<feature type="transmembrane region" description="Helical" evidence="1">
    <location>
        <begin position="396"/>
        <end position="421"/>
    </location>
</feature>
<feature type="transmembrane region" description="Helical" evidence="1">
    <location>
        <begin position="76"/>
        <end position="101"/>
    </location>
</feature>
<evidence type="ECO:0000313" key="3">
    <source>
        <dbReference type="Proteomes" id="UP000546970"/>
    </source>
</evidence>
<comment type="caution">
    <text evidence="2">The sequence shown here is derived from an EMBL/GenBank/DDBJ whole genome shotgun (WGS) entry which is preliminary data.</text>
</comment>
<dbReference type="EMBL" id="JABBCP010000002">
    <property type="protein sequence ID" value="NMF55312.1"/>
    <property type="molecule type" value="Genomic_DNA"/>
</dbReference>
<protein>
    <recommendedName>
        <fullName evidence="4">Transporter gate domain protein</fullName>
    </recommendedName>
</protein>
<sequence>MSKSVLVEENIATETLQNLSVVEGGSSDQGVAPTPRFTKELSPEWIGCLVGLCVLFVPMAMVMGTTNMISTLMKTAYALLLDTCFYIMAIAVVCGALGSLFTEFGVVAMLNKLITPLMKPLFGLPGAASVGAIATFLSDNPAICTLIHNRGFMRYFKRYQIPALVNFGTCFGIGMIVVGAVLGLSGTNGVDTIVPAGIGSLCAILGGVLSTRLLLIPCARKLGKEEDAVDAYEMDDDGVELPEGKRAIREGGVAMRAMSSLIDGGKDGVQLGLAIIPGVLIICTIVMMLSNGAGEGGVYTGAAYEGVYFLPWLAGKIDFIITPLFGFTHMEALSVVATSLASAGASMSLVAGLLQGGLLGAKDIAVLTAICFCWSGFLSTHVPMLDDLKGTEFTGFAIVTHLVGGLAAGVLANVICMLIGIA</sequence>
<feature type="transmembrane region" description="Helical" evidence="1">
    <location>
        <begin position="268"/>
        <end position="289"/>
    </location>
</feature>
<feature type="transmembrane region" description="Helical" evidence="1">
    <location>
        <begin position="44"/>
        <end position="64"/>
    </location>
</feature>
<keyword evidence="1" id="KW-1133">Transmembrane helix</keyword>